<feature type="transmembrane region" description="Helical" evidence="1">
    <location>
        <begin position="34"/>
        <end position="52"/>
    </location>
</feature>
<evidence type="ECO:0000313" key="2">
    <source>
        <dbReference type="EMBL" id="JAH56651.1"/>
    </source>
</evidence>
<proteinExistence type="predicted"/>
<keyword evidence="1" id="KW-0472">Membrane</keyword>
<keyword evidence="1" id="KW-0812">Transmembrane</keyword>
<reference evidence="2" key="1">
    <citation type="submission" date="2014-11" db="EMBL/GenBank/DDBJ databases">
        <authorList>
            <person name="Amaro Gonzalez C."/>
        </authorList>
    </citation>
    <scope>NUCLEOTIDE SEQUENCE</scope>
</reference>
<dbReference type="AlphaFoldDB" id="A0A0E9TSV6"/>
<sequence>MQLLFVMFFKNTVLVSYFGNQHDWKLHLLVCNAMYGQTFFAVLFTSVSILGVNQKNT</sequence>
<name>A0A0E9TSV6_ANGAN</name>
<reference evidence="2" key="2">
    <citation type="journal article" date="2015" name="Fish Shellfish Immunol.">
        <title>Early steps in the European eel (Anguilla anguilla)-Vibrio vulnificus interaction in the gills: Role of the RtxA13 toxin.</title>
        <authorList>
            <person name="Callol A."/>
            <person name="Pajuelo D."/>
            <person name="Ebbesson L."/>
            <person name="Teles M."/>
            <person name="MacKenzie S."/>
            <person name="Amaro C."/>
        </authorList>
    </citation>
    <scope>NUCLEOTIDE SEQUENCE</scope>
</reference>
<keyword evidence="1" id="KW-1133">Transmembrane helix</keyword>
<dbReference type="EMBL" id="GBXM01051926">
    <property type="protein sequence ID" value="JAH56651.1"/>
    <property type="molecule type" value="Transcribed_RNA"/>
</dbReference>
<accession>A0A0E9TSV6</accession>
<evidence type="ECO:0000256" key="1">
    <source>
        <dbReference type="SAM" id="Phobius"/>
    </source>
</evidence>
<organism evidence="2">
    <name type="scientific">Anguilla anguilla</name>
    <name type="common">European freshwater eel</name>
    <name type="synonym">Muraena anguilla</name>
    <dbReference type="NCBI Taxonomy" id="7936"/>
    <lineage>
        <taxon>Eukaryota</taxon>
        <taxon>Metazoa</taxon>
        <taxon>Chordata</taxon>
        <taxon>Craniata</taxon>
        <taxon>Vertebrata</taxon>
        <taxon>Euteleostomi</taxon>
        <taxon>Actinopterygii</taxon>
        <taxon>Neopterygii</taxon>
        <taxon>Teleostei</taxon>
        <taxon>Anguilliformes</taxon>
        <taxon>Anguillidae</taxon>
        <taxon>Anguilla</taxon>
    </lineage>
</organism>
<protein>
    <submittedName>
        <fullName evidence="2">Uncharacterized protein</fullName>
    </submittedName>
</protein>